<dbReference type="Proteomes" id="UP000232003">
    <property type="component" value="Chromosome"/>
</dbReference>
<evidence type="ECO:0000259" key="1">
    <source>
        <dbReference type="Pfam" id="PF13655"/>
    </source>
</evidence>
<keyword evidence="3" id="KW-1185">Reference proteome</keyword>
<dbReference type="PANTHER" id="PTHR34047">
    <property type="entry name" value="NUCLEAR INTRON MATURASE 1, MITOCHONDRIAL-RELATED"/>
    <property type="match status" value="1"/>
</dbReference>
<keyword evidence="2" id="KW-0540">Nuclease</keyword>
<evidence type="ECO:0000313" key="3">
    <source>
        <dbReference type="Proteomes" id="UP000232003"/>
    </source>
</evidence>
<dbReference type="PANTHER" id="PTHR34047:SF10">
    <property type="entry name" value="GROUP II INTRON-ASSOCIATED OPEN READING FRAME"/>
    <property type="match status" value="1"/>
</dbReference>
<protein>
    <submittedName>
        <fullName evidence="2">5-methylcytosine-specific restriction endonuclease McrA</fullName>
    </submittedName>
</protein>
<dbReference type="EMBL" id="CP024785">
    <property type="protein sequence ID" value="AUB37444.1"/>
    <property type="molecule type" value="Genomic_DNA"/>
</dbReference>
<dbReference type="GO" id="GO:0004519">
    <property type="term" value="F:endonuclease activity"/>
    <property type="evidence" value="ECO:0007669"/>
    <property type="project" value="UniProtKB-KW"/>
</dbReference>
<keyword evidence="2" id="KW-0255">Endonuclease</keyword>
<gene>
    <name evidence="2" type="ORF">COO91_03389</name>
</gene>
<feature type="domain" description="Reverse transcriptase N-terminal" evidence="1">
    <location>
        <begin position="11"/>
        <end position="92"/>
    </location>
</feature>
<dbReference type="InterPro" id="IPR051083">
    <property type="entry name" value="GrpII_Intron_Splice-Mob/Def"/>
</dbReference>
<reference evidence="2 3" key="1">
    <citation type="submission" date="2017-11" db="EMBL/GenBank/DDBJ databases">
        <title>Complete genome of a free-living desiccation-tolerant cyanobacterium and its photosynthetic adaptation to extreme terrestrial habitat.</title>
        <authorList>
            <person name="Shang J."/>
        </authorList>
    </citation>
    <scope>NUCLEOTIDE SEQUENCE [LARGE SCALE GENOMIC DNA]</scope>
    <source>
        <strain evidence="2 3">CCNUN1</strain>
    </source>
</reference>
<dbReference type="RefSeq" id="WP_100899082.1">
    <property type="nucleotide sequence ID" value="NZ_CAWNNC010000001.1"/>
</dbReference>
<dbReference type="AlphaFoldDB" id="A0A2K8SPP9"/>
<name>A0A2K8SPP9_9NOSO</name>
<keyword evidence="2" id="KW-0378">Hydrolase</keyword>
<evidence type="ECO:0000313" key="2">
    <source>
        <dbReference type="EMBL" id="AUB37444.1"/>
    </source>
</evidence>
<accession>A0A2K8SPP9</accession>
<dbReference type="Pfam" id="PF13655">
    <property type="entry name" value="RVT_N"/>
    <property type="match status" value="1"/>
</dbReference>
<dbReference type="KEGG" id="nfl:COO91_03389"/>
<organism evidence="2 3">
    <name type="scientific">Nostoc flagelliforme CCNUN1</name>
    <dbReference type="NCBI Taxonomy" id="2038116"/>
    <lineage>
        <taxon>Bacteria</taxon>
        <taxon>Bacillati</taxon>
        <taxon>Cyanobacteriota</taxon>
        <taxon>Cyanophyceae</taxon>
        <taxon>Nostocales</taxon>
        <taxon>Nostocaceae</taxon>
        <taxon>Nostoc</taxon>
    </lineage>
</organism>
<sequence>MTTELNPVDKWKSIPWRKLRKIVFRLQVRIFKAQKNGNVSLVRKLQKLLLSSKAAKLLAIRQVTQLNTGRKTAGVDGKKALEPSQRLALLEVLVKNWKQWKHQPLKRVFIPKADGTKRGLGIPTVYSYCTLIQ</sequence>
<proteinExistence type="predicted"/>
<dbReference type="OrthoDB" id="511331at2"/>
<dbReference type="InterPro" id="IPR025960">
    <property type="entry name" value="RVT_N"/>
</dbReference>